<dbReference type="SUPFAM" id="SSF52833">
    <property type="entry name" value="Thioredoxin-like"/>
    <property type="match status" value="1"/>
</dbReference>
<dbReference type="Gene3D" id="3.40.30.10">
    <property type="entry name" value="Glutaredoxin"/>
    <property type="match status" value="1"/>
</dbReference>
<comment type="caution">
    <text evidence="3">The sequence shown here is derived from an EMBL/GenBank/DDBJ whole genome shotgun (WGS) entry which is preliminary data.</text>
</comment>
<evidence type="ECO:0000259" key="1">
    <source>
        <dbReference type="PROSITE" id="PS50404"/>
    </source>
</evidence>
<dbReference type="InterPro" id="IPR010987">
    <property type="entry name" value="Glutathione-S-Trfase_C-like"/>
</dbReference>
<dbReference type="AlphaFoldDB" id="A0A420EH43"/>
<dbReference type="Pfam" id="PF13417">
    <property type="entry name" value="GST_N_3"/>
    <property type="match status" value="1"/>
</dbReference>
<feature type="domain" description="GST N-terminal" evidence="1">
    <location>
        <begin position="15"/>
        <end position="96"/>
    </location>
</feature>
<organism evidence="3 4">
    <name type="scientific">Alginatibacterium sediminis</name>
    <dbReference type="NCBI Taxonomy" id="2164068"/>
    <lineage>
        <taxon>Bacteria</taxon>
        <taxon>Pseudomonadati</taxon>
        <taxon>Pseudomonadota</taxon>
        <taxon>Gammaproteobacteria</taxon>
        <taxon>Alteromonadales</taxon>
        <taxon>Alteromonadaceae</taxon>
        <taxon>Alginatibacterium</taxon>
    </lineage>
</organism>
<keyword evidence="4" id="KW-1185">Reference proteome</keyword>
<keyword evidence="3" id="KW-0808">Transferase</keyword>
<dbReference type="SUPFAM" id="SSF47616">
    <property type="entry name" value="GST C-terminal domain-like"/>
    <property type="match status" value="1"/>
</dbReference>
<dbReference type="CDD" id="cd00299">
    <property type="entry name" value="GST_C_family"/>
    <property type="match status" value="1"/>
</dbReference>
<protein>
    <submittedName>
        <fullName evidence="3">Glutathione S-transferase family protein</fullName>
    </submittedName>
</protein>
<dbReference type="InterPro" id="IPR036282">
    <property type="entry name" value="Glutathione-S-Trfase_C_sf"/>
</dbReference>
<dbReference type="InterPro" id="IPR036249">
    <property type="entry name" value="Thioredoxin-like_sf"/>
</dbReference>
<dbReference type="SFLD" id="SFLDS00019">
    <property type="entry name" value="Glutathione_Transferase_(cytos"/>
    <property type="match status" value="1"/>
</dbReference>
<dbReference type="InterPro" id="IPR004045">
    <property type="entry name" value="Glutathione_S-Trfase_N"/>
</dbReference>
<dbReference type="InterPro" id="IPR040079">
    <property type="entry name" value="Glutathione_S-Trfase"/>
</dbReference>
<dbReference type="Pfam" id="PF00043">
    <property type="entry name" value="GST_C"/>
    <property type="match status" value="1"/>
</dbReference>
<dbReference type="Gene3D" id="1.20.1050.10">
    <property type="match status" value="1"/>
</dbReference>
<reference evidence="3 4" key="1">
    <citation type="submission" date="2018-09" db="EMBL/GenBank/DDBJ databases">
        <authorList>
            <person name="Wang Z."/>
        </authorList>
    </citation>
    <scope>NUCLEOTIDE SEQUENCE [LARGE SCALE GENOMIC DNA]</scope>
    <source>
        <strain evidence="3 4">ALS 81</strain>
    </source>
</reference>
<dbReference type="RefSeq" id="WP_120353880.1">
    <property type="nucleotide sequence ID" value="NZ_RAQO01000004.1"/>
</dbReference>
<sequence length="254" mass="29407">MGIIKPSNTSVENFKGLHLYHAGFSNCAMRVRLTLAEKQLHWTSHLLDLLKGENYSKDYIGVNPNGLVPSLIDNGTVIIESADIIDYLDMNYSAYSLRPTNEQDLLDMYYWMNLASDNHFSIKTFMYTNAKGGKQLMRSPEQMAQYRENQTFNKALLAFHERYNSNEGFTQIDIDKATNVLNDCFTRINTRLKQHKFLAGEAFSLADIAWIPQLVILKIADYPFHQFTHLENWKNEIINRPSFKTAILDWLPQK</sequence>
<evidence type="ECO:0000313" key="3">
    <source>
        <dbReference type="EMBL" id="RKF19876.1"/>
    </source>
</evidence>
<dbReference type="PANTHER" id="PTHR44051">
    <property type="entry name" value="GLUTATHIONE S-TRANSFERASE-RELATED"/>
    <property type="match status" value="1"/>
</dbReference>
<evidence type="ECO:0000259" key="2">
    <source>
        <dbReference type="PROSITE" id="PS50405"/>
    </source>
</evidence>
<dbReference type="Proteomes" id="UP000286482">
    <property type="component" value="Unassembled WGS sequence"/>
</dbReference>
<proteinExistence type="predicted"/>
<dbReference type="GO" id="GO:0016740">
    <property type="term" value="F:transferase activity"/>
    <property type="evidence" value="ECO:0007669"/>
    <property type="project" value="UniProtKB-KW"/>
</dbReference>
<accession>A0A420EH43</accession>
<dbReference type="PROSITE" id="PS50404">
    <property type="entry name" value="GST_NTER"/>
    <property type="match status" value="1"/>
</dbReference>
<dbReference type="SFLD" id="SFLDG00358">
    <property type="entry name" value="Main_(cytGST)"/>
    <property type="match status" value="1"/>
</dbReference>
<gene>
    <name evidence="3" type="ORF">DBZ36_05300</name>
</gene>
<dbReference type="OrthoDB" id="9803562at2"/>
<dbReference type="InterPro" id="IPR004046">
    <property type="entry name" value="GST_C"/>
</dbReference>
<feature type="domain" description="GST C-terminal" evidence="2">
    <location>
        <begin position="134"/>
        <end position="254"/>
    </location>
</feature>
<evidence type="ECO:0000313" key="4">
    <source>
        <dbReference type="Proteomes" id="UP000286482"/>
    </source>
</evidence>
<dbReference type="EMBL" id="RAQO01000004">
    <property type="protein sequence ID" value="RKF19876.1"/>
    <property type="molecule type" value="Genomic_DNA"/>
</dbReference>
<name>A0A420EH43_9ALTE</name>
<dbReference type="PANTHER" id="PTHR44051:SF8">
    <property type="entry name" value="GLUTATHIONE S-TRANSFERASE GSTA"/>
    <property type="match status" value="1"/>
</dbReference>
<dbReference type="PROSITE" id="PS50405">
    <property type="entry name" value="GST_CTER"/>
    <property type="match status" value="1"/>
</dbReference>